<reference evidence="2" key="1">
    <citation type="submission" date="2025-08" db="UniProtKB">
        <authorList>
            <consortium name="RefSeq"/>
        </authorList>
    </citation>
    <scope>IDENTIFICATION</scope>
</reference>
<dbReference type="GeneID" id="110980744"/>
<dbReference type="Proteomes" id="UP000694845">
    <property type="component" value="Unplaced"/>
</dbReference>
<dbReference type="AlphaFoldDB" id="A0A8B7YLQ6"/>
<accession>A0A8B7YLQ6</accession>
<organism evidence="1 2">
    <name type="scientific">Acanthaster planci</name>
    <name type="common">Crown-of-thorns starfish</name>
    <dbReference type="NCBI Taxonomy" id="133434"/>
    <lineage>
        <taxon>Eukaryota</taxon>
        <taxon>Metazoa</taxon>
        <taxon>Echinodermata</taxon>
        <taxon>Eleutherozoa</taxon>
        <taxon>Asterozoa</taxon>
        <taxon>Asteroidea</taxon>
        <taxon>Valvatacea</taxon>
        <taxon>Valvatida</taxon>
        <taxon>Acanthasteridae</taxon>
        <taxon>Acanthaster</taxon>
    </lineage>
</organism>
<evidence type="ECO:0000313" key="1">
    <source>
        <dbReference type="Proteomes" id="UP000694845"/>
    </source>
</evidence>
<evidence type="ECO:0000313" key="2">
    <source>
        <dbReference type="RefSeq" id="XP_022093380.1"/>
    </source>
</evidence>
<dbReference type="KEGG" id="aplc:110980744"/>
<sequence length="374" mass="41981">MLLTRKHWLDKGKGLTWPDNTICAGRRGFNPGGSCTSQPDFFFLLGTSRRPYRSTQAQCKLQFFAVDMVWLKRIRSKWCTSVGNLLQAKGKKGYAVVLEYPAQLFNGRPNQSPANEEEEDAFEGELHPPTRQLHTAFEYLLLRLYHHKDLALPVNVKAGMFPPTQPPSPTVPSSQAKPTLAAQVRHFKLSKLIVVVDKLIVMQEKLFRRLEKQANWAEWVQDSLQHLFQVLEKECDKIQQLSMNLSSEREDRFQMETDINALTDSLQEILTSFGALTQAWTDVVGHVAANVVEVQAGGDGNPWPDVDTVTDLRRGLPERYTVDYVALCADLASKDGKEWNFDPVQLAVGAGTAGLEGAKCFSRASVGTLQDKDY</sequence>
<dbReference type="OMA" id="EDRFQME"/>
<proteinExistence type="predicted"/>
<name>A0A8B7YLQ6_ACAPL</name>
<gene>
    <name evidence="2" type="primary">LOC110980744</name>
</gene>
<protein>
    <submittedName>
        <fullName evidence="2">Uncharacterized protein LOC110980744</fullName>
    </submittedName>
</protein>
<dbReference type="RefSeq" id="XP_022093380.1">
    <property type="nucleotide sequence ID" value="XM_022237688.1"/>
</dbReference>
<dbReference type="OrthoDB" id="10524533at2759"/>
<keyword evidence="1" id="KW-1185">Reference proteome</keyword>